<protein>
    <submittedName>
        <fullName evidence="1">Unannotated protein</fullName>
    </submittedName>
</protein>
<name>A0A6J6DDZ0_9ZZZZ</name>
<organism evidence="1">
    <name type="scientific">freshwater metagenome</name>
    <dbReference type="NCBI Taxonomy" id="449393"/>
    <lineage>
        <taxon>unclassified sequences</taxon>
        <taxon>metagenomes</taxon>
        <taxon>ecological metagenomes</taxon>
    </lineage>
</organism>
<dbReference type="AlphaFoldDB" id="A0A6J6DDZ0"/>
<reference evidence="1" key="1">
    <citation type="submission" date="2020-05" db="EMBL/GenBank/DDBJ databases">
        <authorList>
            <person name="Chiriac C."/>
            <person name="Salcher M."/>
            <person name="Ghai R."/>
            <person name="Kavagutti S V."/>
        </authorList>
    </citation>
    <scope>NUCLEOTIDE SEQUENCE</scope>
</reference>
<proteinExistence type="predicted"/>
<evidence type="ECO:0000313" key="1">
    <source>
        <dbReference type="EMBL" id="CAB4562191.1"/>
    </source>
</evidence>
<dbReference type="EMBL" id="CAEZTF010000108">
    <property type="protein sequence ID" value="CAB4562191.1"/>
    <property type="molecule type" value="Genomic_DNA"/>
</dbReference>
<gene>
    <name evidence="1" type="ORF">UFOPK1618_00606</name>
</gene>
<sequence length="160" mass="18212">MGVTKWVASYQSINKFPPLFSVLLGGLQYGRKFRIQFGNYFFGIANNRDIGKSNLSDFGWIDINVNNFCTRRKAFHIAGYAVIKARTKGNKQVCFLQSGDRRNGSVHAWHAKVLLVRIWECATCHKCGHNRSANNFCKFQKFFVSTSSDNTAANVKHRLL</sequence>
<accession>A0A6J6DDZ0</accession>